<keyword evidence="3" id="KW-0119">Carbohydrate metabolism</keyword>
<reference evidence="5 6" key="1">
    <citation type="submission" date="2019-10" db="EMBL/GenBank/DDBJ databases">
        <authorList>
            <person name="Palmer J.M."/>
        </authorList>
    </citation>
    <scope>NUCLEOTIDE SEQUENCE [LARGE SCALE GENOMIC DNA]</scope>
    <source>
        <strain evidence="5 6">TWF730</strain>
    </source>
</reference>
<evidence type="ECO:0000313" key="6">
    <source>
        <dbReference type="Proteomes" id="UP001373714"/>
    </source>
</evidence>
<dbReference type="Gene3D" id="3.40.50.11350">
    <property type="match status" value="1"/>
</dbReference>
<evidence type="ECO:0000256" key="1">
    <source>
        <dbReference type="ARBA" id="ARBA00022679"/>
    </source>
</evidence>
<keyword evidence="1" id="KW-0808">Transferase</keyword>
<evidence type="ECO:0000256" key="4">
    <source>
        <dbReference type="SAM" id="Phobius"/>
    </source>
</evidence>
<protein>
    <recommendedName>
        <fullName evidence="7">Peptide-O-fucosyltransferase</fullName>
    </recommendedName>
</protein>
<gene>
    <name evidence="5" type="ORF">TWF730_008635</name>
</gene>
<sequence>MLNRDFTNQAPTMLNKVLIGIQNKSPRRSVYSLVLWTGLTFIFVSASTYFISQSRPAVDYFTHHESTYDSSANTNGPNPLLTTEGIDQFIHDHAYPRLGESANFTGLRQVCDSTKWQKNVYFTCTHNLGGLINVRNMVLNCVRYAIAAGASGLILPLIEARDPTVLSRLKTGEYQSMQFLFDEDWFKKVMKTNCRQMELLDTIEDVPHYRYATMPDLMNVQSFMGQPPGSRQGRMRNRKPEDFRPRFDALIKSQSKRPGERNPVIVRLDDRTLFSWPPSFDSPAFANYFGFILEFRLDLTALANIIVSRVRPTSSSGASKDPYVGVHLRSEADAGKYWASWDQLANATLSAAVESDIKHIYVASGDTDGVAKLAKKAAESGIKVLDKWGVLLKNEKEYLKPFRFDQLAIVDYLTLLESDRFVGSGQSSFSSHILMRREFIANNTLSTDTKNDNGKPRDQFAGPGRLAYWDQDWP</sequence>
<keyword evidence="4" id="KW-0472">Membrane</keyword>
<organism evidence="5 6">
    <name type="scientific">Orbilia blumenaviensis</name>
    <dbReference type="NCBI Taxonomy" id="1796055"/>
    <lineage>
        <taxon>Eukaryota</taxon>
        <taxon>Fungi</taxon>
        <taxon>Dikarya</taxon>
        <taxon>Ascomycota</taxon>
        <taxon>Pezizomycotina</taxon>
        <taxon>Orbiliomycetes</taxon>
        <taxon>Orbiliales</taxon>
        <taxon>Orbiliaceae</taxon>
        <taxon>Orbilia</taxon>
    </lineage>
</organism>
<feature type="transmembrane region" description="Helical" evidence="4">
    <location>
        <begin position="30"/>
        <end position="51"/>
    </location>
</feature>
<dbReference type="EMBL" id="JAVHNS010000005">
    <property type="protein sequence ID" value="KAK6354223.1"/>
    <property type="molecule type" value="Genomic_DNA"/>
</dbReference>
<evidence type="ECO:0000256" key="2">
    <source>
        <dbReference type="ARBA" id="ARBA00023253"/>
    </source>
</evidence>
<evidence type="ECO:0000256" key="3">
    <source>
        <dbReference type="ARBA" id="ARBA00023277"/>
    </source>
</evidence>
<dbReference type="Proteomes" id="UP001373714">
    <property type="component" value="Unassembled WGS sequence"/>
</dbReference>
<dbReference type="AlphaFoldDB" id="A0AAV9V6S2"/>
<accession>A0AAV9V6S2</accession>
<proteinExistence type="predicted"/>
<name>A0AAV9V6S2_9PEZI</name>
<evidence type="ECO:0008006" key="7">
    <source>
        <dbReference type="Google" id="ProtNLM"/>
    </source>
</evidence>
<dbReference type="InterPro" id="IPR019378">
    <property type="entry name" value="GDP-Fuc_O-FucTrfase"/>
</dbReference>
<dbReference type="GO" id="GO:0006004">
    <property type="term" value="P:fucose metabolic process"/>
    <property type="evidence" value="ECO:0007669"/>
    <property type="project" value="UniProtKB-KW"/>
</dbReference>
<dbReference type="GO" id="GO:0016740">
    <property type="term" value="F:transferase activity"/>
    <property type="evidence" value="ECO:0007669"/>
    <property type="project" value="UniProtKB-KW"/>
</dbReference>
<keyword evidence="4" id="KW-0812">Transmembrane</keyword>
<keyword evidence="6" id="KW-1185">Reference proteome</keyword>
<dbReference type="CDD" id="cd11296">
    <property type="entry name" value="O-FucT_like"/>
    <property type="match status" value="1"/>
</dbReference>
<keyword evidence="2" id="KW-0294">Fucose metabolism</keyword>
<evidence type="ECO:0000313" key="5">
    <source>
        <dbReference type="EMBL" id="KAK6354223.1"/>
    </source>
</evidence>
<comment type="caution">
    <text evidence="5">The sequence shown here is derived from an EMBL/GenBank/DDBJ whole genome shotgun (WGS) entry which is preliminary data.</text>
</comment>
<keyword evidence="4" id="KW-1133">Transmembrane helix</keyword>
<dbReference type="Pfam" id="PF10250">
    <property type="entry name" value="O-FucT"/>
    <property type="match status" value="1"/>
</dbReference>